<protein>
    <submittedName>
        <fullName evidence="2">Uncharacterized protein</fullName>
    </submittedName>
</protein>
<reference evidence="2" key="1">
    <citation type="journal article" date="2015" name="Nature">
        <title>Complex archaea that bridge the gap between prokaryotes and eukaryotes.</title>
        <authorList>
            <person name="Spang A."/>
            <person name="Saw J.H."/>
            <person name="Jorgensen S.L."/>
            <person name="Zaremba-Niedzwiedzka K."/>
            <person name="Martijn J."/>
            <person name="Lind A.E."/>
            <person name="van Eijk R."/>
            <person name="Schleper C."/>
            <person name="Guy L."/>
            <person name="Ettema T.J."/>
        </authorList>
    </citation>
    <scope>NUCLEOTIDE SEQUENCE</scope>
</reference>
<proteinExistence type="predicted"/>
<organism evidence="2">
    <name type="scientific">marine sediment metagenome</name>
    <dbReference type="NCBI Taxonomy" id="412755"/>
    <lineage>
        <taxon>unclassified sequences</taxon>
        <taxon>metagenomes</taxon>
        <taxon>ecological metagenomes</taxon>
    </lineage>
</organism>
<comment type="caution">
    <text evidence="2">The sequence shown here is derived from an EMBL/GenBank/DDBJ whole genome shotgun (WGS) entry which is preliminary data.</text>
</comment>
<accession>A0A0F9UHP1</accession>
<sequence length="80" mass="9304">MREAMGESSRELLDRLHKRLEAEEKERHKKFKEVMTGQQDEDQDFDSDYCLDCCSCPCHFGGYDGEGTCKQPCNECDCEE</sequence>
<feature type="coiled-coil region" evidence="1">
    <location>
        <begin position="6"/>
        <end position="33"/>
    </location>
</feature>
<dbReference type="EMBL" id="LAZR01000105">
    <property type="protein sequence ID" value="KKN91179.1"/>
    <property type="molecule type" value="Genomic_DNA"/>
</dbReference>
<dbReference type="AlphaFoldDB" id="A0A0F9UHP1"/>
<keyword evidence="1" id="KW-0175">Coiled coil</keyword>
<evidence type="ECO:0000313" key="2">
    <source>
        <dbReference type="EMBL" id="KKN91179.1"/>
    </source>
</evidence>
<gene>
    <name evidence="2" type="ORF">LCGC14_0220450</name>
</gene>
<name>A0A0F9UHP1_9ZZZZ</name>
<evidence type="ECO:0000256" key="1">
    <source>
        <dbReference type="SAM" id="Coils"/>
    </source>
</evidence>